<comment type="caution">
    <text evidence="1">The sequence shown here is derived from an EMBL/GenBank/DDBJ whole genome shotgun (WGS) entry which is preliminary data.</text>
</comment>
<dbReference type="Proteomes" id="UP000051012">
    <property type="component" value="Unassembled WGS sequence"/>
</dbReference>
<sequence>MPELGIENGGTGTAWVADIGILYRMWGVGIGASVLNLGTEIRYFETGSSDRLPLRIRGGISIEPLVTLDSLFQNQTIEVLGKPIHDIVNVTLNYDRAYDPQQPDDTWECKGCEFTFLNFFSYRIGKWNIMGNSSGFGLNLRNVELDVAKYFDSNTYHVQLTLHAIEPPEDIKNIKSLNTWLTVASAALAPGGGQFYKGEGIKASLFFVPGLYLGNSFLTSDSVTTRDLSLVGLLILYVGAGLEALLNN</sequence>
<reference evidence="1 2" key="1">
    <citation type="journal article" date="2015" name="Microbiome">
        <title>Genomic resolution of linkages in carbon, nitrogen, and sulfur cycling among widespread estuary sediment bacteria.</title>
        <authorList>
            <person name="Baker B.J."/>
            <person name="Lazar C.S."/>
            <person name="Teske A.P."/>
            <person name="Dick G.J."/>
        </authorList>
    </citation>
    <scope>NUCLEOTIDE SEQUENCE [LARGE SCALE GENOMIC DNA]</scope>
    <source>
        <strain evidence="1">DG_78</strain>
    </source>
</reference>
<gene>
    <name evidence="1" type="ORF">AMJ52_06670</name>
</gene>
<dbReference type="EMBL" id="LJNI01000081">
    <property type="protein sequence ID" value="KPJ72336.1"/>
    <property type="molecule type" value="Genomic_DNA"/>
</dbReference>
<evidence type="ECO:0000313" key="2">
    <source>
        <dbReference type="Proteomes" id="UP000051012"/>
    </source>
</evidence>
<accession>A0A0S7YC92</accession>
<proteinExistence type="predicted"/>
<name>A0A0S7YC92_UNCT6</name>
<organism evidence="1 2">
    <name type="scientific">candidate division TA06 bacterium DG_78</name>
    <dbReference type="NCBI Taxonomy" id="1703772"/>
    <lineage>
        <taxon>Bacteria</taxon>
        <taxon>Bacteria division TA06</taxon>
    </lineage>
</organism>
<protein>
    <submittedName>
        <fullName evidence="1">Uncharacterized protein</fullName>
    </submittedName>
</protein>
<dbReference type="AlphaFoldDB" id="A0A0S7YC92"/>
<evidence type="ECO:0000313" key="1">
    <source>
        <dbReference type="EMBL" id="KPJ72336.1"/>
    </source>
</evidence>